<evidence type="ECO:0008006" key="3">
    <source>
        <dbReference type="Google" id="ProtNLM"/>
    </source>
</evidence>
<dbReference type="RefSeq" id="WP_263076030.1">
    <property type="nucleotide sequence ID" value="NZ_CP089977.1"/>
</dbReference>
<proteinExistence type="predicted"/>
<dbReference type="EMBL" id="CP089977">
    <property type="protein sequence ID" value="UXZ04543.1"/>
    <property type="molecule type" value="Genomic_DNA"/>
</dbReference>
<sequence>MTYNDKTYNCLHFACDFYERLTGSNPRLLVGELLTDKANRRVNPSALSAFYPTDTPTDGTWAVMHGAQVHIGIYQDGLIHHLTESGQHATPPHIAQLQHGRIIYYELDCNRHQ</sequence>
<dbReference type="Proteomes" id="UP001063782">
    <property type="component" value="Chromosome"/>
</dbReference>
<name>A0ABY6F384_9GAMM</name>
<evidence type="ECO:0000313" key="1">
    <source>
        <dbReference type="EMBL" id="UXZ04543.1"/>
    </source>
</evidence>
<evidence type="ECO:0000313" key="2">
    <source>
        <dbReference type="Proteomes" id="UP001063782"/>
    </source>
</evidence>
<gene>
    <name evidence="1" type="ORF">LU297_08150</name>
</gene>
<organism evidence="1 2">
    <name type="scientific">Moraxella nasicaprae</name>
    <dbReference type="NCBI Taxonomy" id="2904122"/>
    <lineage>
        <taxon>Bacteria</taxon>
        <taxon>Pseudomonadati</taxon>
        <taxon>Pseudomonadota</taxon>
        <taxon>Gammaproteobacteria</taxon>
        <taxon>Moraxellales</taxon>
        <taxon>Moraxellaceae</taxon>
        <taxon>Moraxella</taxon>
    </lineage>
</organism>
<accession>A0ABY6F384</accession>
<protein>
    <recommendedName>
        <fullName evidence="3">NlpC/P60 domain-containing protein</fullName>
    </recommendedName>
</protein>
<keyword evidence="2" id="KW-1185">Reference proteome</keyword>
<reference evidence="1" key="1">
    <citation type="submission" date="2021-12" db="EMBL/GenBank/DDBJ databases">
        <title>taxonomy of Moraxella sp. ZY201224.</title>
        <authorList>
            <person name="Li F."/>
        </authorList>
    </citation>
    <scope>NUCLEOTIDE SEQUENCE</scope>
    <source>
        <strain evidence="1">ZY201224</strain>
    </source>
</reference>